<dbReference type="PANTHER" id="PTHR47926">
    <property type="entry name" value="PENTATRICOPEPTIDE REPEAT-CONTAINING PROTEIN"/>
    <property type="match status" value="1"/>
</dbReference>
<keyword evidence="2" id="KW-0677">Repeat</keyword>
<dbReference type="InterPro" id="IPR046848">
    <property type="entry name" value="E_motif"/>
</dbReference>
<dbReference type="FunFam" id="1.25.40.10:FF:000366">
    <property type="entry name" value="Pentatricopeptide (PPR) repeat-containing protein"/>
    <property type="match status" value="1"/>
</dbReference>
<evidence type="ECO:0000313" key="5">
    <source>
        <dbReference type="EMBL" id="CAA7056016.1"/>
    </source>
</evidence>
<dbReference type="GO" id="GO:0008270">
    <property type="term" value="F:zinc ion binding"/>
    <property type="evidence" value="ECO:0007669"/>
    <property type="project" value="InterPro"/>
</dbReference>
<dbReference type="SUPFAM" id="SSF48452">
    <property type="entry name" value="TPR-like"/>
    <property type="match status" value="1"/>
</dbReference>
<feature type="repeat" description="PPR" evidence="3">
    <location>
        <begin position="130"/>
        <end position="164"/>
    </location>
</feature>
<dbReference type="FunFam" id="1.25.40.10:FF:000798">
    <property type="entry name" value="Pentatricopeptide repeat-containing protein At3g49170, chloroplastic"/>
    <property type="match status" value="1"/>
</dbReference>
<dbReference type="Pfam" id="PF14432">
    <property type="entry name" value="DYW_deaminase"/>
    <property type="match status" value="1"/>
</dbReference>
<proteinExistence type="inferred from homology"/>
<evidence type="ECO:0000259" key="4">
    <source>
        <dbReference type="Pfam" id="PF14432"/>
    </source>
</evidence>
<organism evidence="5 6">
    <name type="scientific">Microthlaspi erraticum</name>
    <dbReference type="NCBI Taxonomy" id="1685480"/>
    <lineage>
        <taxon>Eukaryota</taxon>
        <taxon>Viridiplantae</taxon>
        <taxon>Streptophyta</taxon>
        <taxon>Embryophyta</taxon>
        <taxon>Tracheophyta</taxon>
        <taxon>Spermatophyta</taxon>
        <taxon>Magnoliopsida</taxon>
        <taxon>eudicotyledons</taxon>
        <taxon>Gunneridae</taxon>
        <taxon>Pentapetalae</taxon>
        <taxon>rosids</taxon>
        <taxon>malvids</taxon>
        <taxon>Brassicales</taxon>
        <taxon>Brassicaceae</taxon>
        <taxon>Coluteocarpeae</taxon>
        <taxon>Microthlaspi</taxon>
    </lineage>
</organism>
<reference evidence="5" key="1">
    <citation type="submission" date="2020-01" db="EMBL/GenBank/DDBJ databases">
        <authorList>
            <person name="Mishra B."/>
        </authorList>
    </citation>
    <scope>NUCLEOTIDE SEQUENCE [LARGE SCALE GENOMIC DNA]</scope>
</reference>
<dbReference type="Pfam" id="PF13041">
    <property type="entry name" value="PPR_2"/>
    <property type="match status" value="4"/>
</dbReference>
<name>A0A6D2KGF6_9BRAS</name>
<feature type="domain" description="DYW" evidence="4">
    <location>
        <begin position="753"/>
        <end position="849"/>
    </location>
</feature>
<dbReference type="GO" id="GO:0009451">
    <property type="term" value="P:RNA modification"/>
    <property type="evidence" value="ECO:0007669"/>
    <property type="project" value="InterPro"/>
</dbReference>
<comment type="caution">
    <text evidence="5">The sequence shown here is derived from an EMBL/GenBank/DDBJ whole genome shotgun (WGS) entry which is preliminary data.</text>
</comment>
<feature type="repeat" description="PPR" evidence="3">
    <location>
        <begin position="538"/>
        <end position="572"/>
    </location>
</feature>
<feature type="repeat" description="PPR" evidence="3">
    <location>
        <begin position="334"/>
        <end position="369"/>
    </location>
</feature>
<evidence type="ECO:0000256" key="3">
    <source>
        <dbReference type="PROSITE-ProRule" id="PRU00708"/>
    </source>
</evidence>
<feature type="repeat" description="PPR" evidence="3">
    <location>
        <begin position="232"/>
        <end position="266"/>
    </location>
</feature>
<evidence type="ECO:0000256" key="1">
    <source>
        <dbReference type="ARBA" id="ARBA00006643"/>
    </source>
</evidence>
<dbReference type="EMBL" id="CACVBM020001618">
    <property type="protein sequence ID" value="CAA7056016.1"/>
    <property type="molecule type" value="Genomic_DNA"/>
</dbReference>
<keyword evidence="6" id="KW-1185">Reference proteome</keyword>
<dbReference type="OrthoDB" id="733157at2759"/>
<dbReference type="InterPro" id="IPR032867">
    <property type="entry name" value="DYW_dom"/>
</dbReference>
<sequence length="849" mass="95324">MAMISFSLPSPAKLPISSRPSIPNRINVADRLILRHLNAGDLRGAISALNLMAHDGIRPTDTVTFSSLLKSCIRAREFRLGKLVHARLTEFEIEFDSVLYNSLISLYSKSGDLARAVDVFETMGRFSKRDVVSWSAMMDCFANSGREIDAIKLFVGFLEMGLVPNDYCYTAVIRACSNSEFVSVGRILGFLMKTGHFESDVCVGCSLIDMFAKGEKNLENAYKVFDQMSERNVVTWTLMITRCMQMGFPKEAIRFFMEMVVSGFESDKFTLSSVFSACAELENLSLGKQLHSWAIRSGLEVDVGCSLVDMYAKCSVDGCVDDCRKVFDRMEDHSVMSWTALITGYVQSCNLNTEAINLFCEMITQGHVQPNHFTFSSAFKACGNLSDPRGGKQVLGHAFKRGLASNSSVANSVISMFVKSDEMEDARRAFESLSEKNLVSYNTFLDGTCRSLEFEEAFEIFLEISERGLGVSAFTFASLLSGVASIGSIRKGEQIHSQVVKLGLSCNQPVCNALISMYSKCGSIDTASRVFNLMEDRNVISWTSMITGFAKHGLAKRVLETFKQMTEDGVKPNEVTYVAILSSCSHVGLVSEGWRHFKSMYEDHKIKPRMEHYACMVDLLCRSGLLTDAFEFINTMPFQADVLVWRTFLGACRVHSNTELGEMAARKILELDPNEPAAYIQLSNIYASAGKWEESGEMRKKMKERNLVKEGGCSWIEVGDKVHKFYVGDTSHPNAHRIYSELDRLISEIKRCGYVPDTDLVLHKLEEENGEAEKERLLYQHSEKIAVAFGLISTVRTRPIRVFKNLRVCGDCHNAMKYITTVSGREIVLRDLNRFHHFKDGRCSCHDYW</sequence>
<dbReference type="InterPro" id="IPR046960">
    <property type="entry name" value="PPR_At4g14850-like_plant"/>
</dbReference>
<protein>
    <recommendedName>
        <fullName evidence="4">DYW domain-containing protein</fullName>
    </recommendedName>
</protein>
<feature type="repeat" description="PPR" evidence="3">
    <location>
        <begin position="96"/>
        <end position="126"/>
    </location>
</feature>
<dbReference type="InterPro" id="IPR011990">
    <property type="entry name" value="TPR-like_helical_dom_sf"/>
</dbReference>
<dbReference type="AlphaFoldDB" id="A0A6D2KGF6"/>
<dbReference type="InterPro" id="IPR002885">
    <property type="entry name" value="PPR_rpt"/>
</dbReference>
<feature type="repeat" description="PPR" evidence="3">
    <location>
        <begin position="507"/>
        <end position="537"/>
    </location>
</feature>
<dbReference type="Pfam" id="PF01535">
    <property type="entry name" value="PPR"/>
    <property type="match status" value="3"/>
</dbReference>
<dbReference type="PROSITE" id="PS51375">
    <property type="entry name" value="PPR"/>
    <property type="match status" value="7"/>
</dbReference>
<evidence type="ECO:0000313" key="6">
    <source>
        <dbReference type="Proteomes" id="UP000467841"/>
    </source>
</evidence>
<dbReference type="GO" id="GO:0003723">
    <property type="term" value="F:RNA binding"/>
    <property type="evidence" value="ECO:0007669"/>
    <property type="project" value="InterPro"/>
</dbReference>
<dbReference type="FunFam" id="1.25.40.10:FF:000285">
    <property type="entry name" value="Pentatricopeptide repeat-containing protein, chloroplastic"/>
    <property type="match status" value="1"/>
</dbReference>
<comment type="similarity">
    <text evidence="1">Belongs to the PPR family. PCMP-H subfamily.</text>
</comment>
<dbReference type="Pfam" id="PF20431">
    <property type="entry name" value="E_motif"/>
    <property type="match status" value="1"/>
</dbReference>
<dbReference type="NCBIfam" id="TIGR00756">
    <property type="entry name" value="PPR"/>
    <property type="match status" value="7"/>
</dbReference>
<feature type="repeat" description="PPR" evidence="3">
    <location>
        <begin position="437"/>
        <end position="471"/>
    </location>
</feature>
<dbReference type="Proteomes" id="UP000467841">
    <property type="component" value="Unassembled WGS sequence"/>
</dbReference>
<accession>A0A6D2KGF6</accession>
<dbReference type="PANTHER" id="PTHR47926:SF522">
    <property type="entry name" value="TETRATRICOPEPTIDE REPEAT-LIKE SUPERFAMILY PROTEIN"/>
    <property type="match status" value="1"/>
</dbReference>
<dbReference type="Gene3D" id="1.25.40.10">
    <property type="entry name" value="Tetratricopeptide repeat domain"/>
    <property type="match status" value="5"/>
</dbReference>
<gene>
    <name evidence="5" type="ORF">MERR_LOCUS43252</name>
</gene>
<dbReference type="FunFam" id="1.25.40.10:FF:000436">
    <property type="entry name" value="Pentatricopeptide repeat-containing protein At5g39350 family"/>
    <property type="match status" value="1"/>
</dbReference>
<evidence type="ECO:0000256" key="2">
    <source>
        <dbReference type="ARBA" id="ARBA00022737"/>
    </source>
</evidence>